<name>A0ABY4WBY8_9BACL</name>
<protein>
    <submittedName>
        <fullName evidence="1">Thiazole-containing bacteriocin maturation protein</fullName>
    </submittedName>
</protein>
<accession>A0ABY4WBY8</accession>
<evidence type="ECO:0000313" key="2">
    <source>
        <dbReference type="Proteomes" id="UP001056500"/>
    </source>
</evidence>
<dbReference type="Gene3D" id="3.90.930.60">
    <property type="match status" value="1"/>
</dbReference>
<sequence length="656" mass="73319">MTSMDPSMRLKVKRDTFFLPDPNGSVYFRNHVGSFRMEGTMIDQWIEKLLPLFNGEHTLAELTDGLPDEYRDQVYDIAETLHHNGFVRDVSQDHPHQLPDKILSKFASQIEFLNEMSDSGAYRFQNYRQTGVLAVGSGPLFVSLVSAMLESGLSKLHLLITDAMPTNRQRLEELAAHARMADPEIMMEEVVLPKEGVRTWREAVKPFDFILYVSQTGEIEELRELHAVCREEGKALLPAIIWEQTGLAGPLVHPESEGCWESAWRRVHKTALEKDPQLHAYSSTAGAMLTNVIVFELFKTVTEATPSELKNKIFLLDLETVDGTWHSFLPHPLVNEAPSLAWIEDVDDYIKRESGGEEQSEIIDYFTTLTSSETGIFHVWEEGDWKQLPLAQCRIQVVNPLSEGPAELLPEMICAGLTHGEARKEAGLAGVEAYVTQFIRSFSFVPLTSPNQAGGDRFVEPQEFVGIGAGETGAESVCRGLQSYLTEELRKQLQERPPAVSTLQLCTVEDKRCQYYLQALTTMLGEPVIGLGTDVCGFPVIWVGTLGSWYGSIGLQVTLALRNALQAALHEAQNQAEFPPRLAWKVSAVQLVEQEPQDLVIPACEETALPEVLEQARQVLKQNRRQLSLLDLALEPFLQEDLAGVVGVVVREEESP</sequence>
<dbReference type="RefSeq" id="WP_251870362.1">
    <property type="nucleotide sequence ID" value="NZ_CP098755.1"/>
</dbReference>
<dbReference type="NCBIfam" id="TIGR03693">
    <property type="entry name" value="ocin_ThiF_like"/>
    <property type="match status" value="1"/>
</dbReference>
<dbReference type="EMBL" id="CP098755">
    <property type="protein sequence ID" value="USG63280.1"/>
    <property type="molecule type" value="Genomic_DNA"/>
</dbReference>
<organism evidence="1 2">
    <name type="scientific">Brevibacillus ruminantium</name>
    <dbReference type="NCBI Taxonomy" id="2950604"/>
    <lineage>
        <taxon>Bacteria</taxon>
        <taxon>Bacillati</taxon>
        <taxon>Bacillota</taxon>
        <taxon>Bacilli</taxon>
        <taxon>Bacillales</taxon>
        <taxon>Paenibacillaceae</taxon>
        <taxon>Brevibacillus</taxon>
    </lineage>
</organism>
<evidence type="ECO:0000313" key="1">
    <source>
        <dbReference type="EMBL" id="USG63280.1"/>
    </source>
</evidence>
<keyword evidence="2" id="KW-1185">Reference proteome</keyword>
<dbReference type="Proteomes" id="UP001056500">
    <property type="component" value="Chromosome"/>
</dbReference>
<gene>
    <name evidence="1" type="ORF">NDK47_13885</name>
</gene>
<proteinExistence type="predicted"/>
<reference evidence="1" key="1">
    <citation type="submission" date="2022-06" db="EMBL/GenBank/DDBJ databases">
        <title>Genome sequencing of Brevibacillus sp. BB3-R1.</title>
        <authorList>
            <person name="Heo J."/>
            <person name="Lee D."/>
            <person name="Won M."/>
            <person name="Han B.-H."/>
            <person name="Hong S.-B."/>
            <person name="Kwon S.-W."/>
        </authorList>
    </citation>
    <scope>NUCLEOTIDE SEQUENCE</scope>
    <source>
        <strain evidence="1">BB3-R1</strain>
    </source>
</reference>
<dbReference type="Gene3D" id="3.40.50.720">
    <property type="entry name" value="NAD(P)-binding Rossmann-like Domain"/>
    <property type="match status" value="1"/>
</dbReference>
<dbReference type="InterPro" id="IPR022368">
    <property type="entry name" value="Thiazole_bacteriocin_mat_put"/>
</dbReference>